<dbReference type="InterPro" id="IPR005720">
    <property type="entry name" value="Dihydroorotate_DH_cat"/>
</dbReference>
<evidence type="ECO:0000313" key="9">
    <source>
        <dbReference type="Proteomes" id="UP000262325"/>
    </source>
</evidence>
<evidence type="ECO:0000256" key="3">
    <source>
        <dbReference type="ARBA" id="ARBA00022630"/>
    </source>
</evidence>
<evidence type="ECO:0000256" key="1">
    <source>
        <dbReference type="ARBA" id="ARBA00001917"/>
    </source>
</evidence>
<dbReference type="AlphaFoldDB" id="A0A3D5QF40"/>
<evidence type="ECO:0000259" key="7">
    <source>
        <dbReference type="Pfam" id="PF01180"/>
    </source>
</evidence>
<evidence type="ECO:0000313" key="8">
    <source>
        <dbReference type="EMBL" id="HCW93772.1"/>
    </source>
</evidence>
<comment type="cofactor">
    <cofactor evidence="1">
        <name>FMN</name>
        <dbReference type="ChEBI" id="CHEBI:58210"/>
    </cofactor>
</comment>
<feature type="non-terminal residue" evidence="8">
    <location>
        <position position="1"/>
    </location>
</feature>
<keyword evidence="4" id="KW-0288">FMN</keyword>
<comment type="pathway">
    <text evidence="2">Pyrimidine metabolism; UMP biosynthesis via de novo pathway.</text>
</comment>
<dbReference type="InterPro" id="IPR001295">
    <property type="entry name" value="Dihydroorotate_DH_CS"/>
</dbReference>
<comment type="caution">
    <text evidence="8">The sequence shown here is derived from an EMBL/GenBank/DDBJ whole genome shotgun (WGS) entry which is preliminary data.</text>
</comment>
<dbReference type="Proteomes" id="UP000262325">
    <property type="component" value="Unassembled WGS sequence"/>
</dbReference>
<protein>
    <submittedName>
        <fullName evidence="8">Dihydroorotate dehydrogenase</fullName>
    </submittedName>
</protein>
<evidence type="ECO:0000256" key="6">
    <source>
        <dbReference type="ARBA" id="ARBA00023002"/>
    </source>
</evidence>
<proteinExistence type="predicted"/>
<dbReference type="EMBL" id="DPPF01000184">
    <property type="protein sequence ID" value="HCW93772.1"/>
    <property type="molecule type" value="Genomic_DNA"/>
</dbReference>
<dbReference type="GO" id="GO:0006207">
    <property type="term" value="P:'de novo' pyrimidine nucleobase biosynthetic process"/>
    <property type="evidence" value="ECO:0007669"/>
    <property type="project" value="InterPro"/>
</dbReference>
<dbReference type="Pfam" id="PF01180">
    <property type="entry name" value="DHO_dh"/>
    <property type="match status" value="1"/>
</dbReference>
<dbReference type="GO" id="GO:0004152">
    <property type="term" value="F:dihydroorotate dehydrogenase activity"/>
    <property type="evidence" value="ECO:0007669"/>
    <property type="project" value="UniProtKB-ARBA"/>
</dbReference>
<gene>
    <name evidence="8" type="ORF">DHM44_08830</name>
</gene>
<feature type="domain" description="Dihydroorotate dehydrogenase catalytic" evidence="7">
    <location>
        <begin position="1"/>
        <end position="64"/>
    </location>
</feature>
<name>A0A3D5QF40_FLESI</name>
<evidence type="ECO:0000256" key="2">
    <source>
        <dbReference type="ARBA" id="ARBA00004725"/>
    </source>
</evidence>
<dbReference type="Gene3D" id="3.20.20.70">
    <property type="entry name" value="Aldolase class I"/>
    <property type="match status" value="1"/>
</dbReference>
<dbReference type="SUPFAM" id="SSF51395">
    <property type="entry name" value="FMN-linked oxidoreductases"/>
    <property type="match status" value="1"/>
</dbReference>
<dbReference type="UniPathway" id="UPA00070"/>
<keyword evidence="3" id="KW-0285">Flavoprotein</keyword>
<evidence type="ECO:0000256" key="5">
    <source>
        <dbReference type="ARBA" id="ARBA00022975"/>
    </source>
</evidence>
<dbReference type="InterPro" id="IPR050074">
    <property type="entry name" value="DHO_dehydrogenase"/>
</dbReference>
<dbReference type="InterPro" id="IPR013785">
    <property type="entry name" value="Aldolase_TIM"/>
</dbReference>
<dbReference type="GO" id="GO:0044205">
    <property type="term" value="P:'de novo' UMP biosynthetic process"/>
    <property type="evidence" value="ECO:0007669"/>
    <property type="project" value="UniProtKB-UniPathway"/>
</dbReference>
<dbReference type="PANTHER" id="PTHR48109">
    <property type="entry name" value="DIHYDROOROTATE DEHYDROGENASE (QUINONE), MITOCHONDRIAL-RELATED"/>
    <property type="match status" value="1"/>
</dbReference>
<sequence>KPVAVKMVYDLYKTISIPIIGIGGIMNYKDVIEFYLAGASAVQIGTANFVDPEITLEIIKDLENYCNENKIANISQLSGGIIV</sequence>
<reference evidence="8 9" key="1">
    <citation type="journal article" date="2018" name="Nat. Biotechnol.">
        <title>A standardized bacterial taxonomy based on genome phylogeny substantially revises the tree of life.</title>
        <authorList>
            <person name="Parks D.H."/>
            <person name="Chuvochina M."/>
            <person name="Waite D.W."/>
            <person name="Rinke C."/>
            <person name="Skarshewski A."/>
            <person name="Chaumeil P.A."/>
            <person name="Hugenholtz P."/>
        </authorList>
    </citation>
    <scope>NUCLEOTIDE SEQUENCE [LARGE SCALE GENOMIC DNA]</scope>
    <source>
        <strain evidence="8">UBA8672</strain>
    </source>
</reference>
<dbReference type="PROSITE" id="PS00912">
    <property type="entry name" value="DHODEHASE_2"/>
    <property type="match status" value="1"/>
</dbReference>
<accession>A0A3D5QF40</accession>
<dbReference type="PANTHER" id="PTHR48109:SF1">
    <property type="entry name" value="DIHYDROOROTATE DEHYDROGENASE (FUMARATE)"/>
    <property type="match status" value="1"/>
</dbReference>
<keyword evidence="6" id="KW-0560">Oxidoreductase</keyword>
<organism evidence="8 9">
    <name type="scientific">Flexistipes sinusarabici</name>
    <dbReference type="NCBI Taxonomy" id="2352"/>
    <lineage>
        <taxon>Bacteria</taxon>
        <taxon>Pseudomonadati</taxon>
        <taxon>Deferribacterota</taxon>
        <taxon>Deferribacteres</taxon>
        <taxon>Deferribacterales</taxon>
        <taxon>Flexistipitaceae</taxon>
        <taxon>Flexistipes</taxon>
    </lineage>
</organism>
<dbReference type="GO" id="GO:0005737">
    <property type="term" value="C:cytoplasm"/>
    <property type="evidence" value="ECO:0007669"/>
    <property type="project" value="InterPro"/>
</dbReference>
<keyword evidence="5" id="KW-0665">Pyrimidine biosynthesis</keyword>
<evidence type="ECO:0000256" key="4">
    <source>
        <dbReference type="ARBA" id="ARBA00022643"/>
    </source>
</evidence>